<dbReference type="InterPro" id="IPR014756">
    <property type="entry name" value="Ig_E-set"/>
</dbReference>
<evidence type="ECO:0000313" key="8">
    <source>
        <dbReference type="Proteomes" id="UP000799776"/>
    </source>
</evidence>
<sequence>MVYEYSAEEPLNREPALRDLISNFITDSNGYDRNHGPILHLSAETHHLTIDGLVHEPLTLTLPDLESLPQHTVICALQCAGNRRHTMRTELKEVQGIDWFDGAVMNCKWRGPRLRDVLLKAGLDVDKPEWDDVHVALASEQNPTQEAAWYGGSIRLERAMDEDADVILALEMNDTPLTPAHGYPVRAITPGIAGARSVKWLDRITVQKVESSNFYQQHDYKILPPEVDSSQAAQDYWHRVPALQDMPINSVIGLPSNGDTVKRDESGAIDVKGYALPSGKDGPVVRVEISADGGETWQDADLPDNEENAEDGVSLRWAWCLWHARVKVDKGTGKTLLSRATDRGGNVQVRMPEWNLRGVAYNGYGDVKDLEIQ</sequence>
<comment type="caution">
    <text evidence="7">The sequence shown here is derived from an EMBL/GenBank/DDBJ whole genome shotgun (WGS) entry which is preliminary data.</text>
</comment>
<dbReference type="PANTHER" id="PTHR19372">
    <property type="entry name" value="SULFITE REDUCTASE"/>
    <property type="match status" value="1"/>
</dbReference>
<organism evidence="7 8">
    <name type="scientific">Saccharata proteae CBS 121410</name>
    <dbReference type="NCBI Taxonomy" id="1314787"/>
    <lineage>
        <taxon>Eukaryota</taxon>
        <taxon>Fungi</taxon>
        <taxon>Dikarya</taxon>
        <taxon>Ascomycota</taxon>
        <taxon>Pezizomycotina</taxon>
        <taxon>Dothideomycetes</taxon>
        <taxon>Dothideomycetes incertae sedis</taxon>
        <taxon>Botryosphaeriales</taxon>
        <taxon>Saccharataceae</taxon>
        <taxon>Saccharata</taxon>
    </lineage>
</organism>
<evidence type="ECO:0000259" key="6">
    <source>
        <dbReference type="Pfam" id="PF03404"/>
    </source>
</evidence>
<comment type="cofactor">
    <cofactor evidence="1">
        <name>Mo-molybdopterin</name>
        <dbReference type="ChEBI" id="CHEBI:71302"/>
    </cofactor>
</comment>
<evidence type="ECO:0000313" key="7">
    <source>
        <dbReference type="EMBL" id="KAF2090736.1"/>
    </source>
</evidence>
<dbReference type="InterPro" id="IPR036374">
    <property type="entry name" value="OxRdtase_Mopterin-bd_sf"/>
</dbReference>
<dbReference type="InterPro" id="IPR005066">
    <property type="entry name" value="MoCF_OxRdtse_dimer"/>
</dbReference>
<dbReference type="InterPro" id="IPR000572">
    <property type="entry name" value="OxRdtase_Mopterin-bd_dom"/>
</dbReference>
<feature type="domain" description="Moybdenum cofactor oxidoreductase dimerisation" evidence="6">
    <location>
        <begin position="242"/>
        <end position="365"/>
    </location>
</feature>
<keyword evidence="4" id="KW-0560">Oxidoreductase</keyword>
<dbReference type="GO" id="GO:0008482">
    <property type="term" value="F:sulfite oxidase activity"/>
    <property type="evidence" value="ECO:0007669"/>
    <property type="project" value="TreeGrafter"/>
</dbReference>
<keyword evidence="2" id="KW-0500">Molybdenum</keyword>
<protein>
    <submittedName>
        <fullName evidence="7">Sulfite oxidase-like protein</fullName>
    </submittedName>
</protein>
<dbReference type="AlphaFoldDB" id="A0A9P4I2M0"/>
<dbReference type="FunFam" id="3.90.420.10:FF:000002">
    <property type="entry name" value="sulfite oxidase, mitochondrial"/>
    <property type="match status" value="1"/>
</dbReference>
<dbReference type="Pfam" id="PF03404">
    <property type="entry name" value="Mo-co_dimer"/>
    <property type="match status" value="1"/>
</dbReference>
<evidence type="ECO:0000259" key="5">
    <source>
        <dbReference type="Pfam" id="PF00174"/>
    </source>
</evidence>
<dbReference type="PANTHER" id="PTHR19372:SF7">
    <property type="entry name" value="SULFITE OXIDASE, MITOCHONDRIAL"/>
    <property type="match status" value="1"/>
</dbReference>
<dbReference type="Proteomes" id="UP000799776">
    <property type="component" value="Unassembled WGS sequence"/>
</dbReference>
<keyword evidence="8" id="KW-1185">Reference proteome</keyword>
<accession>A0A9P4I2M0</accession>
<proteinExistence type="predicted"/>
<dbReference type="Pfam" id="PF00174">
    <property type="entry name" value="Oxidored_molyb"/>
    <property type="match status" value="1"/>
</dbReference>
<dbReference type="GO" id="GO:0030151">
    <property type="term" value="F:molybdenum ion binding"/>
    <property type="evidence" value="ECO:0007669"/>
    <property type="project" value="InterPro"/>
</dbReference>
<keyword evidence="3" id="KW-0479">Metal-binding</keyword>
<dbReference type="InterPro" id="IPR008335">
    <property type="entry name" value="Mopterin_OxRdtase_euk"/>
</dbReference>
<feature type="domain" description="Oxidoreductase molybdopterin-binding" evidence="5">
    <location>
        <begin position="35"/>
        <end position="215"/>
    </location>
</feature>
<dbReference type="PRINTS" id="PR00407">
    <property type="entry name" value="EUMOPTERIN"/>
</dbReference>
<evidence type="ECO:0000256" key="1">
    <source>
        <dbReference type="ARBA" id="ARBA00001924"/>
    </source>
</evidence>
<name>A0A9P4I2M0_9PEZI</name>
<evidence type="ECO:0000256" key="3">
    <source>
        <dbReference type="ARBA" id="ARBA00022723"/>
    </source>
</evidence>
<dbReference type="GO" id="GO:0043546">
    <property type="term" value="F:molybdopterin cofactor binding"/>
    <property type="evidence" value="ECO:0007669"/>
    <property type="project" value="TreeGrafter"/>
</dbReference>
<dbReference type="Gene3D" id="2.60.40.650">
    <property type="match status" value="1"/>
</dbReference>
<reference evidence="7" key="1">
    <citation type="journal article" date="2020" name="Stud. Mycol.">
        <title>101 Dothideomycetes genomes: a test case for predicting lifestyles and emergence of pathogens.</title>
        <authorList>
            <person name="Haridas S."/>
            <person name="Albert R."/>
            <person name="Binder M."/>
            <person name="Bloem J."/>
            <person name="Labutti K."/>
            <person name="Salamov A."/>
            <person name="Andreopoulos B."/>
            <person name="Baker S."/>
            <person name="Barry K."/>
            <person name="Bills G."/>
            <person name="Bluhm B."/>
            <person name="Cannon C."/>
            <person name="Castanera R."/>
            <person name="Culley D."/>
            <person name="Daum C."/>
            <person name="Ezra D."/>
            <person name="Gonzalez J."/>
            <person name="Henrissat B."/>
            <person name="Kuo A."/>
            <person name="Liang C."/>
            <person name="Lipzen A."/>
            <person name="Lutzoni F."/>
            <person name="Magnuson J."/>
            <person name="Mondo S."/>
            <person name="Nolan M."/>
            <person name="Ohm R."/>
            <person name="Pangilinan J."/>
            <person name="Park H.-J."/>
            <person name="Ramirez L."/>
            <person name="Alfaro M."/>
            <person name="Sun H."/>
            <person name="Tritt A."/>
            <person name="Yoshinaga Y."/>
            <person name="Zwiers L.-H."/>
            <person name="Turgeon B."/>
            <person name="Goodwin S."/>
            <person name="Spatafora J."/>
            <person name="Crous P."/>
            <person name="Grigoriev I."/>
        </authorList>
    </citation>
    <scope>NUCLEOTIDE SEQUENCE</scope>
    <source>
        <strain evidence="7">CBS 121410</strain>
    </source>
</reference>
<dbReference type="EMBL" id="ML978712">
    <property type="protein sequence ID" value="KAF2090736.1"/>
    <property type="molecule type" value="Genomic_DNA"/>
</dbReference>
<dbReference type="GO" id="GO:0005739">
    <property type="term" value="C:mitochondrion"/>
    <property type="evidence" value="ECO:0007669"/>
    <property type="project" value="TreeGrafter"/>
</dbReference>
<dbReference type="GO" id="GO:0006790">
    <property type="term" value="P:sulfur compound metabolic process"/>
    <property type="evidence" value="ECO:0007669"/>
    <property type="project" value="TreeGrafter"/>
</dbReference>
<dbReference type="GO" id="GO:0020037">
    <property type="term" value="F:heme binding"/>
    <property type="evidence" value="ECO:0007669"/>
    <property type="project" value="TreeGrafter"/>
</dbReference>
<dbReference type="OrthoDB" id="10051395at2759"/>
<dbReference type="SUPFAM" id="SSF56524">
    <property type="entry name" value="Oxidoreductase molybdopterin-binding domain"/>
    <property type="match status" value="1"/>
</dbReference>
<gene>
    <name evidence="7" type="ORF">K490DRAFT_71086</name>
</gene>
<dbReference type="Gene3D" id="3.90.420.10">
    <property type="entry name" value="Oxidoreductase, molybdopterin-binding domain"/>
    <property type="match status" value="1"/>
</dbReference>
<evidence type="ECO:0000256" key="2">
    <source>
        <dbReference type="ARBA" id="ARBA00022505"/>
    </source>
</evidence>
<dbReference type="SUPFAM" id="SSF81296">
    <property type="entry name" value="E set domains"/>
    <property type="match status" value="1"/>
</dbReference>
<evidence type="ECO:0000256" key="4">
    <source>
        <dbReference type="ARBA" id="ARBA00023002"/>
    </source>
</evidence>